<evidence type="ECO:0000313" key="2">
    <source>
        <dbReference type="Proteomes" id="UP000807504"/>
    </source>
</evidence>
<sequence length="305" mass="34436">MPRKSTWASCRSSNDLCLRIKLSASQHPWPINQDTCNNLSWQQPPDYPTQLQEIGGMPAAASHYPEYPLPPFDWRVLDHAIGFEKGSGLFKAILEEAKLHVVLLDANEQNRQMEKKRNYKAMNFQQPINTKSQLYINLTSMKLSLHQQRNKTFTIIIPNLIKQKLAVDLPTKYTTSRNKSTQFLLDPSKIPFFALLPTLCCLLPEYLAGIEGRRAGQTSAGYCAVVLGETNSFLLLILEAAVFIRSFAAFLMRYLLPPSNDGLLQREAISPYADETTLILQWIVLERRNGGVFTSFCADKVTGVP</sequence>
<accession>A0A8T0EYG7</accession>
<name>A0A8T0EYG7_ARGBR</name>
<comment type="caution">
    <text evidence="1">The sequence shown here is derived from an EMBL/GenBank/DDBJ whole genome shotgun (WGS) entry which is preliminary data.</text>
</comment>
<reference evidence="1" key="2">
    <citation type="submission" date="2020-06" db="EMBL/GenBank/DDBJ databases">
        <authorList>
            <person name="Sheffer M."/>
        </authorList>
    </citation>
    <scope>NUCLEOTIDE SEQUENCE</scope>
</reference>
<proteinExistence type="predicted"/>
<keyword evidence="2" id="KW-1185">Reference proteome</keyword>
<dbReference type="Proteomes" id="UP000807504">
    <property type="component" value="Unassembled WGS sequence"/>
</dbReference>
<evidence type="ECO:0000313" key="1">
    <source>
        <dbReference type="EMBL" id="KAF8783130.1"/>
    </source>
</evidence>
<reference evidence="1" key="1">
    <citation type="journal article" date="2020" name="bioRxiv">
        <title>Chromosome-level reference genome of the European wasp spider Argiope bruennichi: a resource for studies on range expansion and evolutionary adaptation.</title>
        <authorList>
            <person name="Sheffer M.M."/>
            <person name="Hoppe A."/>
            <person name="Krehenwinkel H."/>
            <person name="Uhl G."/>
            <person name="Kuss A.W."/>
            <person name="Jensen L."/>
            <person name="Jensen C."/>
            <person name="Gillespie R.G."/>
            <person name="Hoff K.J."/>
            <person name="Prost S."/>
        </authorList>
    </citation>
    <scope>NUCLEOTIDE SEQUENCE</scope>
</reference>
<dbReference type="AlphaFoldDB" id="A0A8T0EYG7"/>
<protein>
    <submittedName>
        <fullName evidence="1">Uncharacterized protein</fullName>
    </submittedName>
</protein>
<dbReference type="EMBL" id="JABXBU010001863">
    <property type="protein sequence ID" value="KAF8783130.1"/>
    <property type="molecule type" value="Genomic_DNA"/>
</dbReference>
<gene>
    <name evidence="1" type="ORF">HNY73_013337</name>
</gene>
<organism evidence="1 2">
    <name type="scientific">Argiope bruennichi</name>
    <name type="common">Wasp spider</name>
    <name type="synonym">Aranea bruennichi</name>
    <dbReference type="NCBI Taxonomy" id="94029"/>
    <lineage>
        <taxon>Eukaryota</taxon>
        <taxon>Metazoa</taxon>
        <taxon>Ecdysozoa</taxon>
        <taxon>Arthropoda</taxon>
        <taxon>Chelicerata</taxon>
        <taxon>Arachnida</taxon>
        <taxon>Araneae</taxon>
        <taxon>Araneomorphae</taxon>
        <taxon>Entelegynae</taxon>
        <taxon>Araneoidea</taxon>
        <taxon>Araneidae</taxon>
        <taxon>Argiope</taxon>
    </lineage>
</organism>